<dbReference type="SMART" id="SM00101">
    <property type="entry name" value="14_3_3"/>
    <property type="match status" value="1"/>
</dbReference>
<sequence length="578" mass="65873">MESRIINKVSSMVKSSELIILEKVDYTDQSNELRVKSQRSDFMVKKVREDVNMKIRELREDMQREVQSVQQDYASINKKVDIICEAVTKYVKLYESMSPQLTHLSKLEKKNFGELIVFLKELKQLSVKPVSTWIITPKFLSDKFIQFEAILHKQLSPLTRISSILPTVLDAPPSFAWVQGGEKIDELKKTGEEVKVSKEDSKVVGKVFPSKIPITKPIIVSAGLATSTVVTMVPITRLELKGVVIGEESESRDKGKAKIIENTKEEKKDEVNAELERMRLVQSVMTLRAQDPVGLEKGDPSKQYNYETIEAKFMFDHMCSFEKFKAKIMCKDKQEGKKLKIRFHSVLVKAPEEVCTNGSYAKQVDLKKYEDGEICLKPLGVVFAGKDKAGRVKRLLFQTYEVERYATSQFTNLIVRMNQRRKNSEGDKKEIKKEVETELSNVYGDIMTVIDKHLIPSSSVGQSIIFYYKMKGDYYRYLVEFKYEDLSPTHPILLGLPLNFYGFYYEIMDSPVRACQLATQAFDKPISELDSLSDESYQDSTLIIATTDGLGGMPFGRLLVGTKMGDFLPIAALYIVEV</sequence>
<evidence type="ECO:0000256" key="1">
    <source>
        <dbReference type="ARBA" id="ARBA00006141"/>
    </source>
</evidence>
<protein>
    <recommendedName>
        <fullName evidence="3">14-3-3 domain-containing protein</fullName>
    </recommendedName>
</protein>
<evidence type="ECO:0000313" key="4">
    <source>
        <dbReference type="EMBL" id="CAI9294418.1"/>
    </source>
</evidence>
<dbReference type="InterPro" id="IPR000308">
    <property type="entry name" value="14-3-3"/>
</dbReference>
<dbReference type="InterPro" id="IPR023410">
    <property type="entry name" value="14-3-3_domain"/>
</dbReference>
<comment type="similarity">
    <text evidence="1">Belongs to the 14-3-3 family.</text>
</comment>
<keyword evidence="5" id="KW-1185">Reference proteome</keyword>
<dbReference type="Pfam" id="PF00244">
    <property type="entry name" value="14-3-3"/>
    <property type="match status" value="2"/>
</dbReference>
<dbReference type="InterPro" id="IPR036815">
    <property type="entry name" value="14-3-3_dom_sf"/>
</dbReference>
<organism evidence="4 5">
    <name type="scientific">Lactuca saligna</name>
    <name type="common">Willowleaf lettuce</name>
    <dbReference type="NCBI Taxonomy" id="75948"/>
    <lineage>
        <taxon>Eukaryota</taxon>
        <taxon>Viridiplantae</taxon>
        <taxon>Streptophyta</taxon>
        <taxon>Embryophyta</taxon>
        <taxon>Tracheophyta</taxon>
        <taxon>Spermatophyta</taxon>
        <taxon>Magnoliopsida</taxon>
        <taxon>eudicotyledons</taxon>
        <taxon>Gunneridae</taxon>
        <taxon>Pentapetalae</taxon>
        <taxon>asterids</taxon>
        <taxon>campanulids</taxon>
        <taxon>Asterales</taxon>
        <taxon>Asteraceae</taxon>
        <taxon>Cichorioideae</taxon>
        <taxon>Cichorieae</taxon>
        <taxon>Lactucinae</taxon>
        <taxon>Lactuca</taxon>
    </lineage>
</organism>
<dbReference type="EMBL" id="OX465083">
    <property type="protein sequence ID" value="CAI9294418.1"/>
    <property type="molecule type" value="Genomic_DNA"/>
</dbReference>
<keyword evidence="2" id="KW-0175">Coiled coil</keyword>
<evidence type="ECO:0000259" key="3">
    <source>
        <dbReference type="SMART" id="SM00101"/>
    </source>
</evidence>
<dbReference type="SUPFAM" id="SSF48445">
    <property type="entry name" value="14-3-3 protein"/>
    <property type="match status" value="1"/>
</dbReference>
<dbReference type="PRINTS" id="PR00305">
    <property type="entry name" value="1433ZETA"/>
</dbReference>
<evidence type="ECO:0000256" key="2">
    <source>
        <dbReference type="SAM" id="Coils"/>
    </source>
</evidence>
<evidence type="ECO:0000313" key="5">
    <source>
        <dbReference type="Proteomes" id="UP001177003"/>
    </source>
</evidence>
<dbReference type="Gene3D" id="1.20.190.20">
    <property type="entry name" value="14-3-3 domain"/>
    <property type="match status" value="2"/>
</dbReference>
<gene>
    <name evidence="4" type="ORF">LSALG_LOCUS33401</name>
</gene>
<dbReference type="PANTHER" id="PTHR18860">
    <property type="entry name" value="14-3-3 PROTEIN"/>
    <property type="match status" value="1"/>
</dbReference>
<dbReference type="Proteomes" id="UP001177003">
    <property type="component" value="Chromosome 7"/>
</dbReference>
<dbReference type="AlphaFoldDB" id="A0AA36EFF3"/>
<name>A0AA36EFF3_LACSI</name>
<feature type="coiled-coil region" evidence="2">
    <location>
        <begin position="48"/>
        <end position="79"/>
    </location>
</feature>
<proteinExistence type="inferred from homology"/>
<feature type="domain" description="14-3-3" evidence="3">
    <location>
        <begin position="352"/>
        <end position="552"/>
    </location>
</feature>
<accession>A0AA36EFF3</accession>
<reference evidence="4" key="1">
    <citation type="submission" date="2023-04" db="EMBL/GenBank/DDBJ databases">
        <authorList>
            <person name="Vijverberg K."/>
            <person name="Xiong W."/>
            <person name="Schranz E."/>
        </authorList>
    </citation>
    <scope>NUCLEOTIDE SEQUENCE</scope>
</reference>